<name>A0A5B2TN52_9FLAO</name>
<sequence>MKKSFLLLMSFCFINSILAQETPNSINVNGAYEYEIEPTYTSSMIVSLNNVYYDTQTVSLEELIKTYKDKLGQAGLDVSKLKNDPLSYALMGYEKDGVILTFTTDSLEEMQNFLLVRALGVSRSETSMKATLTDSQMADYAQRAYENAKQKAEAIAKKIGRSIGKAVYISDGNNQEINESLYYGNTLKKRTYFLDASFELL</sequence>
<evidence type="ECO:0000256" key="1">
    <source>
        <dbReference type="SAM" id="SignalP"/>
    </source>
</evidence>
<dbReference type="Gene3D" id="3.30.110.170">
    <property type="entry name" value="Protein of unknown function (DUF541), domain 1"/>
    <property type="match status" value="1"/>
</dbReference>
<keyword evidence="1" id="KW-0732">Signal</keyword>
<comment type="caution">
    <text evidence="2">The sequence shown here is derived from an EMBL/GenBank/DDBJ whole genome shotgun (WGS) entry which is preliminary data.</text>
</comment>
<organism evidence="2 3">
    <name type="scientific">Maribacter flavus</name>
    <dbReference type="NCBI Taxonomy" id="1658664"/>
    <lineage>
        <taxon>Bacteria</taxon>
        <taxon>Pseudomonadati</taxon>
        <taxon>Bacteroidota</taxon>
        <taxon>Flavobacteriia</taxon>
        <taxon>Flavobacteriales</taxon>
        <taxon>Flavobacteriaceae</taxon>
        <taxon>Maribacter</taxon>
    </lineage>
</organism>
<dbReference type="EMBL" id="VUOE01000003">
    <property type="protein sequence ID" value="KAA2215887.1"/>
    <property type="molecule type" value="Genomic_DNA"/>
</dbReference>
<evidence type="ECO:0000313" key="3">
    <source>
        <dbReference type="Proteomes" id="UP000323188"/>
    </source>
</evidence>
<dbReference type="RefSeq" id="WP_154920613.1">
    <property type="nucleotide sequence ID" value="NZ_VUOE01000003.1"/>
</dbReference>
<dbReference type="AlphaFoldDB" id="A0A5B2TN52"/>
<feature type="chain" id="PRO_5023110518" evidence="1">
    <location>
        <begin position="20"/>
        <end position="201"/>
    </location>
</feature>
<dbReference type="Pfam" id="PF04402">
    <property type="entry name" value="SIMPL"/>
    <property type="match status" value="1"/>
</dbReference>
<accession>A0A5B2TN52</accession>
<feature type="signal peptide" evidence="1">
    <location>
        <begin position="1"/>
        <end position="19"/>
    </location>
</feature>
<protein>
    <submittedName>
        <fullName evidence="2">SIMPL domain-containing protein</fullName>
    </submittedName>
</protein>
<gene>
    <name evidence="2" type="ORF">F0361_16985</name>
</gene>
<reference evidence="2 3" key="1">
    <citation type="submission" date="2019-09" db="EMBL/GenBank/DDBJ databases">
        <authorList>
            <person name="Khan S.A."/>
            <person name="Jeon C.O."/>
            <person name="Chun B.H."/>
            <person name="Jeong S.E."/>
        </authorList>
    </citation>
    <scope>NUCLEOTIDE SEQUENCE [LARGE SCALE GENOMIC DNA]</scope>
    <source>
        <strain evidence="2 3">KCTC 42508</strain>
    </source>
</reference>
<dbReference type="InterPro" id="IPR007497">
    <property type="entry name" value="SIMPL/DUF541"/>
</dbReference>
<dbReference type="Proteomes" id="UP000323188">
    <property type="component" value="Unassembled WGS sequence"/>
</dbReference>
<evidence type="ECO:0000313" key="2">
    <source>
        <dbReference type="EMBL" id="KAA2215887.1"/>
    </source>
</evidence>
<proteinExistence type="predicted"/>